<dbReference type="AlphaFoldDB" id="A0A9I9D5N3"/>
<dbReference type="Gramene" id="MELO3C013682.2.1">
    <property type="protein sequence ID" value="MELO3C013682.2.1"/>
    <property type="gene ID" value="MELO3C013682.2"/>
</dbReference>
<comment type="similarity">
    <text evidence="1">Belongs to the histone H2A family.</text>
</comment>
<evidence type="ECO:0000313" key="2">
    <source>
        <dbReference type="EnsemblPlants" id="MELO3C013682.2.1"/>
    </source>
</evidence>
<dbReference type="Gene3D" id="1.10.20.10">
    <property type="entry name" value="Histone, subunit A"/>
    <property type="match status" value="1"/>
</dbReference>
<reference evidence="2" key="1">
    <citation type="submission" date="2023-03" db="UniProtKB">
        <authorList>
            <consortium name="EnsemblPlants"/>
        </authorList>
    </citation>
    <scope>IDENTIFICATION</scope>
</reference>
<organism evidence="2">
    <name type="scientific">Cucumis melo</name>
    <name type="common">Muskmelon</name>
    <dbReference type="NCBI Taxonomy" id="3656"/>
    <lineage>
        <taxon>Eukaryota</taxon>
        <taxon>Viridiplantae</taxon>
        <taxon>Streptophyta</taxon>
        <taxon>Embryophyta</taxon>
        <taxon>Tracheophyta</taxon>
        <taxon>Spermatophyta</taxon>
        <taxon>Magnoliopsida</taxon>
        <taxon>eudicotyledons</taxon>
        <taxon>Gunneridae</taxon>
        <taxon>Pentapetalae</taxon>
        <taxon>rosids</taxon>
        <taxon>fabids</taxon>
        <taxon>Cucurbitales</taxon>
        <taxon>Cucurbitaceae</taxon>
        <taxon>Benincaseae</taxon>
        <taxon>Cucumis</taxon>
    </lineage>
</organism>
<dbReference type="SUPFAM" id="SSF47113">
    <property type="entry name" value="Histone-fold"/>
    <property type="match status" value="1"/>
</dbReference>
<sequence length="125" mass="14875">RQLTFSRHISQFLLRYKIQTLNDDPTQTRLSLNHNSDNSPSTKSFILFNVKHLISVQWKLAARQRKAQEEEEEARRRRQFLASVKAGLQFPVGRIARYLKKGRYAQRVRYRRSRLLSRSNGVFSR</sequence>
<dbReference type="InterPro" id="IPR009072">
    <property type="entry name" value="Histone-fold"/>
</dbReference>
<dbReference type="InterPro" id="IPR032458">
    <property type="entry name" value="Histone_H2A_CS"/>
</dbReference>
<dbReference type="PROSITE" id="PS00046">
    <property type="entry name" value="HISTONE_H2A"/>
    <property type="match status" value="1"/>
</dbReference>
<dbReference type="EnsemblPlants" id="MELO3C013682.2.1">
    <property type="protein sequence ID" value="MELO3C013682.2.1"/>
    <property type="gene ID" value="MELO3C013682.2"/>
</dbReference>
<name>A0A9I9D5N3_CUCME</name>
<accession>A0A9I9D5N3</accession>
<proteinExistence type="inferred from homology"/>
<dbReference type="GO" id="GO:0046982">
    <property type="term" value="F:protein heterodimerization activity"/>
    <property type="evidence" value="ECO:0007669"/>
    <property type="project" value="InterPro"/>
</dbReference>
<protein>
    <submittedName>
        <fullName evidence="2">Uncharacterized protein</fullName>
    </submittedName>
</protein>
<evidence type="ECO:0000256" key="1">
    <source>
        <dbReference type="ARBA" id="ARBA00010691"/>
    </source>
</evidence>